<dbReference type="PANTHER" id="PTHR11808">
    <property type="entry name" value="TRANS-SULFURATION ENZYME FAMILY MEMBER"/>
    <property type="match status" value="1"/>
</dbReference>
<dbReference type="InterPro" id="IPR015421">
    <property type="entry name" value="PyrdxlP-dep_Trfase_major"/>
</dbReference>
<dbReference type="Gene3D" id="3.40.640.10">
    <property type="entry name" value="Type I PLP-dependent aspartate aminotransferase-like (Major domain)"/>
    <property type="match status" value="1"/>
</dbReference>
<evidence type="ECO:0000256" key="4">
    <source>
        <dbReference type="PIRSR" id="PIRSR001434-2"/>
    </source>
</evidence>
<dbReference type="SUPFAM" id="SSF53383">
    <property type="entry name" value="PLP-dependent transferases"/>
    <property type="match status" value="1"/>
</dbReference>
<comment type="cofactor">
    <cofactor evidence="1 5">
        <name>pyridoxal 5'-phosphate</name>
        <dbReference type="ChEBI" id="CHEBI:597326"/>
    </cofactor>
</comment>
<reference evidence="6 7" key="1">
    <citation type="submission" date="2019-07" db="EMBL/GenBank/DDBJ databases">
        <title>Whole genome shotgun sequence of Brevifollis gellanilyticus NBRC 108608.</title>
        <authorList>
            <person name="Hosoyama A."/>
            <person name="Uohara A."/>
            <person name="Ohji S."/>
            <person name="Ichikawa N."/>
        </authorList>
    </citation>
    <scope>NUCLEOTIDE SEQUENCE [LARGE SCALE GENOMIC DNA]</scope>
    <source>
        <strain evidence="6 7">NBRC 108608</strain>
    </source>
</reference>
<name>A0A512MFN8_9BACT</name>
<dbReference type="PANTHER" id="PTHR11808:SF15">
    <property type="entry name" value="CYSTATHIONINE GAMMA-LYASE"/>
    <property type="match status" value="1"/>
</dbReference>
<dbReference type="GO" id="GO:0003962">
    <property type="term" value="F:cystathionine gamma-synthase activity"/>
    <property type="evidence" value="ECO:0007669"/>
    <property type="project" value="TreeGrafter"/>
</dbReference>
<evidence type="ECO:0000256" key="2">
    <source>
        <dbReference type="ARBA" id="ARBA00009077"/>
    </source>
</evidence>
<dbReference type="InterPro" id="IPR000277">
    <property type="entry name" value="Cys/Met-Metab_PyrdxlP-dep_enz"/>
</dbReference>
<dbReference type="AlphaFoldDB" id="A0A512MFN8"/>
<dbReference type="GO" id="GO:0030170">
    <property type="term" value="F:pyridoxal phosphate binding"/>
    <property type="evidence" value="ECO:0007669"/>
    <property type="project" value="InterPro"/>
</dbReference>
<proteinExistence type="inferred from homology"/>
<keyword evidence="7" id="KW-1185">Reference proteome</keyword>
<dbReference type="InterPro" id="IPR015424">
    <property type="entry name" value="PyrdxlP-dep_Trfase"/>
</dbReference>
<sequence>MPALPIMRDDSTVPSDARFETRAIHVGQDYRSETGAVIPPIYMTSTFETGNPGSFDYTRSGSPNFRNLQTTLASLENAKHCTIFASGVSAITAIAFGLKSGDTIVSEQNIYGCTYRLFERVLRKFGVNIQYVNLADPANYDQVAALKPALLWLESPTNPLLKVLDIQALSDVGHSVGASVVVDNTFASSLLQQPLDLGADLSLLSTTKYTNGHSDALGGAVCSNTDEWQEKMIFAQKALGLQPSPFDTWLTSRGVKTEALRMERHNANTLEIAKRLEAHPRVKSVRYPFLPSHPQYELAKKQMTGGSGMMLADFGHTQEGALAFIRRLHLFTQAESLGGIESLICHPATMTHASVPKEVREAAGITDGLIRFSVGIEHVEDLWADIEKALAGS</sequence>
<comment type="similarity">
    <text evidence="2 5">Belongs to the trans-sulfuration enzymes family.</text>
</comment>
<dbReference type="FunFam" id="3.40.640.10:FF:000046">
    <property type="entry name" value="Cystathionine gamma-lyase"/>
    <property type="match status" value="1"/>
</dbReference>
<dbReference type="GO" id="GO:0005737">
    <property type="term" value="C:cytoplasm"/>
    <property type="evidence" value="ECO:0007669"/>
    <property type="project" value="TreeGrafter"/>
</dbReference>
<dbReference type="Pfam" id="PF01053">
    <property type="entry name" value="Cys_Met_Meta_PP"/>
    <property type="match status" value="1"/>
</dbReference>
<evidence type="ECO:0000256" key="1">
    <source>
        <dbReference type="ARBA" id="ARBA00001933"/>
    </source>
</evidence>
<gene>
    <name evidence="6" type="primary">metC</name>
    <name evidence="6" type="synonym">metB_2</name>
    <name evidence="6" type="ORF">BGE01nite_48400</name>
</gene>
<dbReference type="GO" id="GO:0019343">
    <property type="term" value="P:cysteine biosynthetic process via cystathionine"/>
    <property type="evidence" value="ECO:0007669"/>
    <property type="project" value="TreeGrafter"/>
</dbReference>
<evidence type="ECO:0000256" key="5">
    <source>
        <dbReference type="RuleBase" id="RU362118"/>
    </source>
</evidence>
<evidence type="ECO:0000256" key="3">
    <source>
        <dbReference type="ARBA" id="ARBA00022898"/>
    </source>
</evidence>
<dbReference type="EMBL" id="BKAG01000052">
    <property type="protein sequence ID" value="GEP45549.1"/>
    <property type="molecule type" value="Genomic_DNA"/>
</dbReference>
<evidence type="ECO:0000313" key="7">
    <source>
        <dbReference type="Proteomes" id="UP000321577"/>
    </source>
</evidence>
<organism evidence="6 7">
    <name type="scientific">Brevifollis gellanilyticus</name>
    <dbReference type="NCBI Taxonomy" id="748831"/>
    <lineage>
        <taxon>Bacteria</taxon>
        <taxon>Pseudomonadati</taxon>
        <taxon>Verrucomicrobiota</taxon>
        <taxon>Verrucomicrobiia</taxon>
        <taxon>Verrucomicrobiales</taxon>
        <taxon>Verrucomicrobiaceae</taxon>
    </lineage>
</organism>
<comment type="caution">
    <text evidence="6">The sequence shown here is derived from an EMBL/GenBank/DDBJ whole genome shotgun (WGS) entry which is preliminary data.</text>
</comment>
<keyword evidence="3 4" id="KW-0663">Pyridoxal phosphate</keyword>
<dbReference type="InterPro" id="IPR015422">
    <property type="entry name" value="PyrdxlP-dep_Trfase_small"/>
</dbReference>
<dbReference type="GO" id="GO:0004123">
    <property type="term" value="F:cystathionine gamma-lyase activity"/>
    <property type="evidence" value="ECO:0007669"/>
    <property type="project" value="TreeGrafter"/>
</dbReference>
<dbReference type="GO" id="GO:0019346">
    <property type="term" value="P:transsulfuration"/>
    <property type="evidence" value="ECO:0007669"/>
    <property type="project" value="InterPro"/>
</dbReference>
<dbReference type="CDD" id="cd00614">
    <property type="entry name" value="CGS_like"/>
    <property type="match status" value="1"/>
</dbReference>
<protein>
    <submittedName>
        <fullName evidence="6">Cystathionine gamma-synthase</fullName>
    </submittedName>
</protein>
<evidence type="ECO:0000313" key="6">
    <source>
        <dbReference type="EMBL" id="GEP45549.1"/>
    </source>
</evidence>
<feature type="modified residue" description="N6-(pyridoxal phosphate)lysine" evidence="4">
    <location>
        <position position="208"/>
    </location>
</feature>
<dbReference type="FunFam" id="3.90.1150.10:FF:000033">
    <property type="entry name" value="Cystathionine gamma-synthase"/>
    <property type="match status" value="1"/>
</dbReference>
<dbReference type="Gene3D" id="3.90.1150.10">
    <property type="entry name" value="Aspartate Aminotransferase, domain 1"/>
    <property type="match status" value="1"/>
</dbReference>
<dbReference type="GO" id="GO:0009086">
    <property type="term" value="P:methionine biosynthetic process"/>
    <property type="evidence" value="ECO:0007669"/>
    <property type="project" value="UniProtKB-ARBA"/>
</dbReference>
<dbReference type="Proteomes" id="UP000321577">
    <property type="component" value="Unassembled WGS sequence"/>
</dbReference>
<accession>A0A512MFN8</accession>
<dbReference type="PIRSF" id="PIRSF001434">
    <property type="entry name" value="CGS"/>
    <property type="match status" value="1"/>
</dbReference>